<accession>A0A4S8I0E1</accession>
<evidence type="ECO:0000256" key="1">
    <source>
        <dbReference type="SAM" id="Phobius"/>
    </source>
</evidence>
<dbReference type="EMBL" id="STFF01000001">
    <property type="protein sequence ID" value="THU41141.1"/>
    <property type="molecule type" value="Genomic_DNA"/>
</dbReference>
<reference evidence="2 3" key="1">
    <citation type="submission" date="2019-04" db="EMBL/GenBank/DDBJ databases">
        <title>Niastella caeni sp. nov., isolated from activated sludge.</title>
        <authorList>
            <person name="Sheng M."/>
        </authorList>
    </citation>
    <scope>NUCLEOTIDE SEQUENCE [LARGE SCALE GENOMIC DNA]</scope>
    <source>
        <strain evidence="2 3">HX-2-15</strain>
    </source>
</reference>
<keyword evidence="1" id="KW-0472">Membrane</keyword>
<dbReference type="Proteomes" id="UP000306918">
    <property type="component" value="Unassembled WGS sequence"/>
</dbReference>
<organism evidence="2 3">
    <name type="scientific">Niastella caeni</name>
    <dbReference type="NCBI Taxonomy" id="2569763"/>
    <lineage>
        <taxon>Bacteria</taxon>
        <taxon>Pseudomonadati</taxon>
        <taxon>Bacteroidota</taxon>
        <taxon>Chitinophagia</taxon>
        <taxon>Chitinophagales</taxon>
        <taxon>Chitinophagaceae</taxon>
        <taxon>Niastella</taxon>
    </lineage>
</organism>
<dbReference type="RefSeq" id="WP_136575631.1">
    <property type="nucleotide sequence ID" value="NZ_STFF01000001.1"/>
</dbReference>
<comment type="caution">
    <text evidence="2">The sequence shown here is derived from an EMBL/GenBank/DDBJ whole genome shotgun (WGS) entry which is preliminary data.</text>
</comment>
<feature type="transmembrane region" description="Helical" evidence="1">
    <location>
        <begin position="6"/>
        <end position="26"/>
    </location>
</feature>
<protein>
    <submittedName>
        <fullName evidence="2">Uncharacterized protein</fullName>
    </submittedName>
</protein>
<keyword evidence="1" id="KW-1133">Transmembrane helix</keyword>
<dbReference type="AlphaFoldDB" id="A0A4S8I0E1"/>
<keyword evidence="1" id="KW-0812">Transmembrane</keyword>
<name>A0A4S8I0E1_9BACT</name>
<keyword evidence="3" id="KW-1185">Reference proteome</keyword>
<dbReference type="PROSITE" id="PS51257">
    <property type="entry name" value="PROKAR_LIPOPROTEIN"/>
    <property type="match status" value="1"/>
</dbReference>
<evidence type="ECO:0000313" key="2">
    <source>
        <dbReference type="EMBL" id="THU41141.1"/>
    </source>
</evidence>
<sequence length="73" mass="8332">MKIKRSVYIFLLAFVIMLVVVSGCLFKQTVDYKWENRELILQNDSLRGVVIELTRKLDTTKTAATGIILKTAN</sequence>
<proteinExistence type="predicted"/>
<dbReference type="OrthoDB" id="679850at2"/>
<gene>
    <name evidence="2" type="ORF">FAM09_03230</name>
</gene>
<evidence type="ECO:0000313" key="3">
    <source>
        <dbReference type="Proteomes" id="UP000306918"/>
    </source>
</evidence>